<comment type="caution">
    <text evidence="1">The sequence shown here is derived from an EMBL/GenBank/DDBJ whole genome shotgun (WGS) entry which is preliminary data.</text>
</comment>
<protein>
    <submittedName>
        <fullName evidence="1">Uncharacterized protein</fullName>
    </submittedName>
</protein>
<accession>A0ABR8IY35</accession>
<proteinExistence type="predicted"/>
<keyword evidence="2" id="KW-1185">Reference proteome</keyword>
<evidence type="ECO:0000313" key="2">
    <source>
        <dbReference type="Proteomes" id="UP000660381"/>
    </source>
</evidence>
<organism evidence="1 2">
    <name type="scientific">Anabaena catenula FACHB-362</name>
    <dbReference type="NCBI Taxonomy" id="2692877"/>
    <lineage>
        <taxon>Bacteria</taxon>
        <taxon>Bacillati</taxon>
        <taxon>Cyanobacteriota</taxon>
        <taxon>Cyanophyceae</taxon>
        <taxon>Nostocales</taxon>
        <taxon>Nostocaceae</taxon>
        <taxon>Anabaena</taxon>
    </lineage>
</organism>
<reference evidence="1 2" key="1">
    <citation type="journal article" date="2020" name="ISME J.">
        <title>Comparative genomics reveals insights into cyanobacterial evolution and habitat adaptation.</title>
        <authorList>
            <person name="Chen M.Y."/>
            <person name="Teng W.K."/>
            <person name="Zhao L."/>
            <person name="Hu C.X."/>
            <person name="Zhou Y.K."/>
            <person name="Han B.P."/>
            <person name="Song L.R."/>
            <person name="Shu W.S."/>
        </authorList>
    </citation>
    <scope>NUCLEOTIDE SEQUENCE [LARGE SCALE GENOMIC DNA]</scope>
    <source>
        <strain evidence="1 2">FACHB-362</strain>
    </source>
</reference>
<evidence type="ECO:0000313" key="1">
    <source>
        <dbReference type="EMBL" id="MBD2690977.1"/>
    </source>
</evidence>
<gene>
    <name evidence="1" type="ORF">H6G68_04250</name>
</gene>
<name>A0ABR8IY35_9NOST</name>
<dbReference type="Proteomes" id="UP000660381">
    <property type="component" value="Unassembled WGS sequence"/>
</dbReference>
<dbReference type="RefSeq" id="WP_190905513.1">
    <property type="nucleotide sequence ID" value="NZ_JACJTQ010000004.1"/>
</dbReference>
<sequence length="256" mass="28063">MTSQTNKTDSASVSPANNRLNGKIMKEQFLMKKPKLIKATMGAFLLLATSIFSFTNTNSSEAHTAKLRYGETYKIVNGYDNWQGGYLDTRGRNCSENMLCVSTANSPNRDNGSGTWKILSKTGKKGAVKSLDDVYFQNQYAQGNGGYLDTRGRGCSENLLCVSTANSTNRDSGSGTWKIIPKFKSSGSISEDQPVHILNGYGNWQGGYLDTRGRGCSENLLCVSTAAGSDRDSNSGTWKFVKHRTYALTKKIIYVF</sequence>
<dbReference type="EMBL" id="JACJTQ010000004">
    <property type="protein sequence ID" value="MBD2690977.1"/>
    <property type="molecule type" value="Genomic_DNA"/>
</dbReference>